<evidence type="ECO:0000256" key="6">
    <source>
        <dbReference type="ARBA" id="ARBA00023163"/>
    </source>
</evidence>
<evidence type="ECO:0000256" key="7">
    <source>
        <dbReference type="ARBA" id="ARBA00023242"/>
    </source>
</evidence>
<keyword evidence="13" id="KW-1185">Reference proteome</keyword>
<dbReference type="GO" id="GO:0009734">
    <property type="term" value="P:auxin-activated signaling pathway"/>
    <property type="evidence" value="ECO:0007669"/>
    <property type="project" value="UniProtKB-KW"/>
</dbReference>
<evidence type="ECO:0000256" key="9">
    <source>
        <dbReference type="RuleBase" id="RU004561"/>
    </source>
</evidence>
<evidence type="ECO:0000313" key="12">
    <source>
        <dbReference type="EMBL" id="CAL1390353.1"/>
    </source>
</evidence>
<dbReference type="InterPro" id="IPR044835">
    <property type="entry name" value="ARF_plant"/>
</dbReference>
<keyword evidence="5 9" id="KW-0238">DNA-binding</keyword>
<dbReference type="Gene3D" id="3.10.20.90">
    <property type="entry name" value="Phosphatidylinositol 3-kinase Catalytic Subunit, Chain A, domain 1"/>
    <property type="match status" value="1"/>
</dbReference>
<dbReference type="InterPro" id="IPR015300">
    <property type="entry name" value="DNA-bd_pseudobarrel_sf"/>
</dbReference>
<reference evidence="12 13" key="1">
    <citation type="submission" date="2024-04" db="EMBL/GenBank/DDBJ databases">
        <authorList>
            <person name="Fracassetti M."/>
        </authorList>
    </citation>
    <scope>NUCLEOTIDE SEQUENCE [LARGE SCALE GENOMIC DNA]</scope>
</reference>
<dbReference type="AlphaFoldDB" id="A0AAV2EXK2"/>
<dbReference type="InterPro" id="IPR010525">
    <property type="entry name" value="ARF_dom"/>
</dbReference>
<evidence type="ECO:0000256" key="3">
    <source>
        <dbReference type="ARBA" id="ARBA00011726"/>
    </source>
</evidence>
<dbReference type="FunFam" id="2.30.30.1040:FF:000001">
    <property type="entry name" value="Auxin response factor"/>
    <property type="match status" value="1"/>
</dbReference>
<dbReference type="Gene3D" id="2.30.30.1040">
    <property type="match status" value="1"/>
</dbReference>
<feature type="domain" description="PB1" evidence="11">
    <location>
        <begin position="670"/>
        <end position="758"/>
    </location>
</feature>
<name>A0AAV2EXK2_9ROSI</name>
<dbReference type="PROSITE" id="PS50863">
    <property type="entry name" value="B3"/>
    <property type="match status" value="1"/>
</dbReference>
<dbReference type="Proteomes" id="UP001497516">
    <property type="component" value="Chromosome 5"/>
</dbReference>
<dbReference type="SMART" id="SM01019">
    <property type="entry name" value="B3"/>
    <property type="match status" value="1"/>
</dbReference>
<comment type="similarity">
    <text evidence="2 9">Belongs to the ARF family.</text>
</comment>
<evidence type="ECO:0000256" key="2">
    <source>
        <dbReference type="ARBA" id="ARBA00007853"/>
    </source>
</evidence>
<keyword evidence="7 9" id="KW-0539">Nucleus</keyword>
<comment type="function">
    <text evidence="9">Auxin response factors (ARFs) are transcriptional factors that bind specifically to the DNA sequence 5'-TGTCTC-3' found in the auxin-responsive promoter elements (AuxREs).</text>
</comment>
<proteinExistence type="inferred from homology"/>
<dbReference type="PANTHER" id="PTHR31384:SF25">
    <property type="entry name" value="AUXIN RESPONSE FACTOR"/>
    <property type="match status" value="1"/>
</dbReference>
<dbReference type="CDD" id="cd10017">
    <property type="entry name" value="B3_DNA"/>
    <property type="match status" value="1"/>
</dbReference>
<keyword evidence="4 9" id="KW-0805">Transcription regulation</keyword>
<evidence type="ECO:0000256" key="8">
    <source>
        <dbReference type="ARBA" id="ARBA00023294"/>
    </source>
</evidence>
<keyword evidence="8 9" id="KW-0927">Auxin signaling pathway</keyword>
<dbReference type="Gene3D" id="2.40.330.10">
    <property type="entry name" value="DNA-binding pseudobarrel domain"/>
    <property type="match status" value="1"/>
</dbReference>
<evidence type="ECO:0000259" key="11">
    <source>
        <dbReference type="PROSITE" id="PS51745"/>
    </source>
</evidence>
<dbReference type="Pfam" id="PF06507">
    <property type="entry name" value="ARF_AD"/>
    <property type="match status" value="1"/>
</dbReference>
<evidence type="ECO:0000259" key="10">
    <source>
        <dbReference type="PROSITE" id="PS50863"/>
    </source>
</evidence>
<dbReference type="EMBL" id="OZ034818">
    <property type="protein sequence ID" value="CAL1390353.1"/>
    <property type="molecule type" value="Genomic_DNA"/>
</dbReference>
<comment type="subcellular location">
    <subcellularLocation>
        <location evidence="1 9">Nucleus</location>
    </subcellularLocation>
</comment>
<evidence type="ECO:0000256" key="1">
    <source>
        <dbReference type="ARBA" id="ARBA00004123"/>
    </source>
</evidence>
<feature type="domain" description="TF-B3" evidence="10">
    <location>
        <begin position="178"/>
        <end position="280"/>
    </location>
</feature>
<dbReference type="InterPro" id="IPR003340">
    <property type="entry name" value="B3_DNA-bd"/>
</dbReference>
<dbReference type="FunFam" id="2.40.330.10:FF:000001">
    <property type="entry name" value="Auxin response factor"/>
    <property type="match status" value="1"/>
</dbReference>
<organism evidence="12 13">
    <name type="scientific">Linum trigynum</name>
    <dbReference type="NCBI Taxonomy" id="586398"/>
    <lineage>
        <taxon>Eukaryota</taxon>
        <taxon>Viridiplantae</taxon>
        <taxon>Streptophyta</taxon>
        <taxon>Embryophyta</taxon>
        <taxon>Tracheophyta</taxon>
        <taxon>Spermatophyta</taxon>
        <taxon>Magnoliopsida</taxon>
        <taxon>eudicotyledons</taxon>
        <taxon>Gunneridae</taxon>
        <taxon>Pentapetalae</taxon>
        <taxon>rosids</taxon>
        <taxon>fabids</taxon>
        <taxon>Malpighiales</taxon>
        <taxon>Linaceae</taxon>
        <taxon>Linum</taxon>
    </lineage>
</organism>
<accession>A0AAV2EXK2</accession>
<dbReference type="InterPro" id="IPR053793">
    <property type="entry name" value="PB1-like"/>
</dbReference>
<dbReference type="Pfam" id="PF02362">
    <property type="entry name" value="B3"/>
    <property type="match status" value="1"/>
</dbReference>
<evidence type="ECO:0000256" key="4">
    <source>
        <dbReference type="ARBA" id="ARBA00023015"/>
    </source>
</evidence>
<dbReference type="SUPFAM" id="SSF101936">
    <property type="entry name" value="DNA-binding pseudobarrel domain"/>
    <property type="match status" value="1"/>
</dbReference>
<keyword evidence="6 9" id="KW-0804">Transcription</keyword>
<comment type="subunit">
    <text evidence="3 9">Homodimers and heterodimers.</text>
</comment>
<evidence type="ECO:0000256" key="5">
    <source>
        <dbReference type="ARBA" id="ARBA00023125"/>
    </source>
</evidence>
<sequence length="759" mass="84512">MMLGSKRMAGGELKLGYMSSNDHHRRHHVATPDRRRDATNVMLRKYSERRLAPLVNPGAQGRDDDHHKDGLYPEVWHACAGPLVYVPEVGEYVYYFPQGHIQQVLACVNRDSEIDLPPCNLPAKLLCKVTDVQLKAEAGTDEVFALIVLLPLGEEDGENSLLGRRKSSWGSGGGGRCFTKKLTPSDTSKHGGFSVPRRQAEECLPPLDMSQEPPVQEIAAKDLHGNLWRFRHIYRGDPKRHLLTSGWSTFATSKRISPGDQFIFVRGENGELRVGVRRGGRLHHNNNNKNITTTAASAAASVISVNCMLHGILANACHAVSTASTFTAYYRPWSNSSEFIVPASQYLKSADIDYSPGTRFRMSFEAEESVEQRIERFEGTIVNSDIVDPRHWPDSEWEGLTVKWDATSDTLVRPERVSHWNIEPIEPIKMKGPTSPLRYLIKRPRPTNFLDNNSPTAAPPGATDQFQAATDHFTQIAKGMLRSNPFLLQNLDLEVFRPQNSKKTKTEVLDELKPPKIPHWMIHPQMNYPVPFAIIGPTSNNPQVEVVGDPIVVDQDSDPKKLTSSPVPFLESGEEANEALQLVSPSESKCMLFGVNLSGKPLELPSPQIVTFGSETESLSNHSIVPPSTSHSSVSETISKASTPLDHHLHQANYGQCNNCTVTSSSPVNRTCIKVLKEGSQLGRFVDLMQFNGHGQLITELDQMFGFRGSLMDRNSGWHVTYGDVESDTNHIMFPILDREWQQLVSVAQKLVICPKEAY</sequence>
<protein>
    <recommendedName>
        <fullName evidence="9">Auxin response factor</fullName>
    </recommendedName>
</protein>
<dbReference type="PROSITE" id="PS51745">
    <property type="entry name" value="PB1"/>
    <property type="match status" value="1"/>
</dbReference>
<dbReference type="GO" id="GO:0005634">
    <property type="term" value="C:nucleus"/>
    <property type="evidence" value="ECO:0007669"/>
    <property type="project" value="UniProtKB-SubCell"/>
</dbReference>
<dbReference type="GO" id="GO:0006355">
    <property type="term" value="P:regulation of DNA-templated transcription"/>
    <property type="evidence" value="ECO:0007669"/>
    <property type="project" value="InterPro"/>
</dbReference>
<gene>
    <name evidence="12" type="ORF">LTRI10_LOCUS31146</name>
</gene>
<dbReference type="GO" id="GO:0003677">
    <property type="term" value="F:DNA binding"/>
    <property type="evidence" value="ECO:0007669"/>
    <property type="project" value="UniProtKB-KW"/>
</dbReference>
<dbReference type="PANTHER" id="PTHR31384">
    <property type="entry name" value="AUXIN RESPONSE FACTOR 4-RELATED"/>
    <property type="match status" value="1"/>
</dbReference>
<evidence type="ECO:0000313" key="13">
    <source>
        <dbReference type="Proteomes" id="UP001497516"/>
    </source>
</evidence>